<name>A0A9P9IBN4_9HYPO</name>
<protein>
    <submittedName>
        <fullName evidence="1">Uncharacterized protein</fullName>
    </submittedName>
</protein>
<dbReference type="OrthoDB" id="2563506at2759"/>
<reference evidence="1" key="1">
    <citation type="journal article" date="2021" name="Nat. Commun.">
        <title>Genetic determinants of endophytism in the Arabidopsis root mycobiome.</title>
        <authorList>
            <person name="Mesny F."/>
            <person name="Miyauchi S."/>
            <person name="Thiergart T."/>
            <person name="Pickel B."/>
            <person name="Atanasova L."/>
            <person name="Karlsson M."/>
            <person name="Huettel B."/>
            <person name="Barry K.W."/>
            <person name="Haridas S."/>
            <person name="Chen C."/>
            <person name="Bauer D."/>
            <person name="Andreopoulos W."/>
            <person name="Pangilinan J."/>
            <person name="LaButti K."/>
            <person name="Riley R."/>
            <person name="Lipzen A."/>
            <person name="Clum A."/>
            <person name="Drula E."/>
            <person name="Henrissat B."/>
            <person name="Kohler A."/>
            <person name="Grigoriev I.V."/>
            <person name="Martin F.M."/>
            <person name="Hacquard S."/>
        </authorList>
    </citation>
    <scope>NUCLEOTIDE SEQUENCE</scope>
    <source>
        <strain evidence="1">MPI-CAGE-AT-0147</strain>
    </source>
</reference>
<evidence type="ECO:0000313" key="1">
    <source>
        <dbReference type="EMBL" id="KAH7114017.1"/>
    </source>
</evidence>
<organism evidence="1 2">
    <name type="scientific">Dactylonectria macrodidyma</name>
    <dbReference type="NCBI Taxonomy" id="307937"/>
    <lineage>
        <taxon>Eukaryota</taxon>
        <taxon>Fungi</taxon>
        <taxon>Dikarya</taxon>
        <taxon>Ascomycota</taxon>
        <taxon>Pezizomycotina</taxon>
        <taxon>Sordariomycetes</taxon>
        <taxon>Hypocreomycetidae</taxon>
        <taxon>Hypocreales</taxon>
        <taxon>Nectriaceae</taxon>
        <taxon>Dactylonectria</taxon>
    </lineage>
</organism>
<dbReference type="EMBL" id="JAGMUV010000033">
    <property type="protein sequence ID" value="KAH7114017.1"/>
    <property type="molecule type" value="Genomic_DNA"/>
</dbReference>
<gene>
    <name evidence="1" type="ORF">EDB81DRAFT_300267</name>
</gene>
<proteinExistence type="predicted"/>
<accession>A0A9P9IBN4</accession>
<dbReference type="Proteomes" id="UP000738349">
    <property type="component" value="Unassembled WGS sequence"/>
</dbReference>
<comment type="caution">
    <text evidence="1">The sequence shown here is derived from an EMBL/GenBank/DDBJ whole genome shotgun (WGS) entry which is preliminary data.</text>
</comment>
<dbReference type="AlphaFoldDB" id="A0A9P9IBN4"/>
<keyword evidence="2" id="KW-1185">Reference proteome</keyword>
<sequence>MSSGLEWTYDSCLGCGIQTDGATYCSKSCQLSEYENSLTSIRYSSSPSMRITTSSTTSPAQAALAETEKELRAYNLSIDQSKMRRRASC</sequence>
<evidence type="ECO:0000313" key="2">
    <source>
        <dbReference type="Proteomes" id="UP000738349"/>
    </source>
</evidence>